<dbReference type="EMBL" id="LAVV01008637">
    <property type="protein sequence ID" value="KNZ52305.1"/>
    <property type="molecule type" value="Genomic_DNA"/>
</dbReference>
<evidence type="ECO:0008006" key="3">
    <source>
        <dbReference type="Google" id="ProtNLM"/>
    </source>
</evidence>
<dbReference type="PANTHER" id="PTHR11439">
    <property type="entry name" value="GAG-POL-RELATED RETROTRANSPOSON"/>
    <property type="match status" value="1"/>
</dbReference>
<dbReference type="Proteomes" id="UP000037035">
    <property type="component" value="Unassembled WGS sequence"/>
</dbReference>
<proteinExistence type="predicted"/>
<name>A0A0L6UWR8_9BASI</name>
<sequence>MHGITLDGSGVDDVTIYTDADFANCVDDCRSYCGYITTFAGNVLSWCSKKQQTVSTSITEAEYRALLNLPTSRKFSINVDNQSAPALATNPIFQQRTKHIDITYHWLREIYDSGQISIMYIPTSKMKADMCTKYLGRKKHQEIIADLKMPRR</sequence>
<organism evidence="1 2">
    <name type="scientific">Puccinia sorghi</name>
    <dbReference type="NCBI Taxonomy" id="27349"/>
    <lineage>
        <taxon>Eukaryota</taxon>
        <taxon>Fungi</taxon>
        <taxon>Dikarya</taxon>
        <taxon>Basidiomycota</taxon>
        <taxon>Pucciniomycotina</taxon>
        <taxon>Pucciniomycetes</taxon>
        <taxon>Pucciniales</taxon>
        <taxon>Pucciniaceae</taxon>
        <taxon>Puccinia</taxon>
    </lineage>
</organism>
<accession>A0A0L6UWR8</accession>
<evidence type="ECO:0000313" key="1">
    <source>
        <dbReference type="EMBL" id="KNZ52305.1"/>
    </source>
</evidence>
<reference evidence="1 2" key="1">
    <citation type="submission" date="2015-08" db="EMBL/GenBank/DDBJ databases">
        <title>Next Generation Sequencing and Analysis of the Genome of Puccinia sorghi L Schw, the Causal Agent of Maize Common Rust.</title>
        <authorList>
            <person name="Rochi L."/>
            <person name="Burguener G."/>
            <person name="Darino M."/>
            <person name="Turjanski A."/>
            <person name="Kreff E."/>
            <person name="Dieguez M.J."/>
            <person name="Sacco F."/>
        </authorList>
    </citation>
    <scope>NUCLEOTIDE SEQUENCE [LARGE SCALE GENOMIC DNA]</scope>
    <source>
        <strain evidence="1 2">RO10H11247</strain>
    </source>
</reference>
<protein>
    <recommendedName>
        <fullName evidence="3">Copia protein</fullName>
    </recommendedName>
</protein>
<dbReference type="VEuPathDB" id="FungiDB:VP01_3621g2"/>
<dbReference type="AlphaFoldDB" id="A0A0L6UWR8"/>
<keyword evidence="2" id="KW-1185">Reference proteome</keyword>
<comment type="caution">
    <text evidence="1">The sequence shown here is derived from an EMBL/GenBank/DDBJ whole genome shotgun (WGS) entry which is preliminary data.</text>
</comment>
<dbReference type="CDD" id="cd09272">
    <property type="entry name" value="RNase_HI_RT_Ty1"/>
    <property type="match status" value="1"/>
</dbReference>
<dbReference type="PANTHER" id="PTHR11439:SF467">
    <property type="entry name" value="INTEGRASE CATALYTIC DOMAIN-CONTAINING PROTEIN"/>
    <property type="match status" value="1"/>
</dbReference>
<dbReference type="OrthoDB" id="5423336at2759"/>
<gene>
    <name evidence="1" type="ORF">VP01_3621g2</name>
</gene>
<evidence type="ECO:0000313" key="2">
    <source>
        <dbReference type="Proteomes" id="UP000037035"/>
    </source>
</evidence>
<dbReference type="STRING" id="27349.A0A0L6UWR8"/>